<dbReference type="PANTHER" id="PTHR43390:SF1">
    <property type="entry name" value="CHLOROPLAST PROCESSING PEPTIDASE"/>
    <property type="match status" value="1"/>
</dbReference>
<dbReference type="OrthoDB" id="2188996at2"/>
<evidence type="ECO:0000256" key="1">
    <source>
        <dbReference type="ARBA" id="ARBA00004401"/>
    </source>
</evidence>
<dbReference type="RefSeq" id="WP_069663344.1">
    <property type="nucleotide sequence ID" value="NZ_MIJY01000012.1"/>
</dbReference>
<dbReference type="GO" id="GO:0009003">
    <property type="term" value="F:signal peptidase activity"/>
    <property type="evidence" value="ECO:0007669"/>
    <property type="project" value="UniProtKB-EC"/>
</dbReference>
<dbReference type="PANTHER" id="PTHR43390">
    <property type="entry name" value="SIGNAL PEPTIDASE I"/>
    <property type="match status" value="1"/>
</dbReference>
<comment type="subcellular location">
    <subcellularLocation>
        <location evidence="1">Cell membrane</location>
        <topology evidence="1">Single-pass type II membrane protein</topology>
    </subcellularLocation>
    <subcellularLocation>
        <location evidence="3">Membrane</location>
        <topology evidence="3">Single-pass type II membrane protein</topology>
    </subcellularLocation>
</comment>
<feature type="domain" description="Peptidase S26" evidence="5">
    <location>
        <begin position="33"/>
        <end position="198"/>
    </location>
</feature>
<evidence type="ECO:0000259" key="5">
    <source>
        <dbReference type="Pfam" id="PF10502"/>
    </source>
</evidence>
<keyword evidence="7" id="KW-1185">Reference proteome</keyword>
<feature type="region of interest" description="Disordered" evidence="4">
    <location>
        <begin position="1"/>
        <end position="28"/>
    </location>
</feature>
<comment type="caution">
    <text evidence="6">The sequence shown here is derived from an EMBL/GenBank/DDBJ whole genome shotgun (WGS) entry which is preliminary data.</text>
</comment>
<evidence type="ECO:0000256" key="4">
    <source>
        <dbReference type="SAM" id="MobiDB-lite"/>
    </source>
</evidence>
<organism evidence="6 7">
    <name type="scientific">Enterococcus termitis</name>
    <dbReference type="NCBI Taxonomy" id="332950"/>
    <lineage>
        <taxon>Bacteria</taxon>
        <taxon>Bacillati</taxon>
        <taxon>Bacillota</taxon>
        <taxon>Bacilli</taxon>
        <taxon>Lactobacillales</taxon>
        <taxon>Enterococcaceae</taxon>
        <taxon>Enterococcus</taxon>
    </lineage>
</organism>
<feature type="compositionally biased region" description="Basic residues" evidence="4">
    <location>
        <begin position="1"/>
        <end position="26"/>
    </location>
</feature>
<evidence type="ECO:0000256" key="2">
    <source>
        <dbReference type="ARBA" id="ARBA00009370"/>
    </source>
</evidence>
<gene>
    <name evidence="6" type="ORF">BCR25_03625</name>
</gene>
<keyword evidence="3" id="KW-0378">Hydrolase</keyword>
<evidence type="ECO:0000256" key="3">
    <source>
        <dbReference type="RuleBase" id="RU362042"/>
    </source>
</evidence>
<dbReference type="AlphaFoldDB" id="A0A1E5GXB2"/>
<dbReference type="EC" id="3.4.21.89" evidence="3"/>
<keyword evidence="3" id="KW-0645">Protease</keyword>
<proteinExistence type="inferred from homology"/>
<name>A0A1E5GXB2_9ENTE</name>
<dbReference type="CDD" id="cd06530">
    <property type="entry name" value="S26_SPase_I"/>
    <property type="match status" value="1"/>
</dbReference>
<evidence type="ECO:0000313" key="6">
    <source>
        <dbReference type="EMBL" id="OEG16950.1"/>
    </source>
</evidence>
<dbReference type="GO" id="GO:0006465">
    <property type="term" value="P:signal peptide processing"/>
    <property type="evidence" value="ECO:0007669"/>
    <property type="project" value="InterPro"/>
</dbReference>
<dbReference type="InterPro" id="IPR019533">
    <property type="entry name" value="Peptidase_S26"/>
</dbReference>
<dbReference type="Pfam" id="PF10502">
    <property type="entry name" value="Peptidase_S26"/>
    <property type="match status" value="1"/>
</dbReference>
<dbReference type="GO" id="GO:0004252">
    <property type="term" value="F:serine-type endopeptidase activity"/>
    <property type="evidence" value="ECO:0007669"/>
    <property type="project" value="InterPro"/>
</dbReference>
<sequence length="206" mass="24262">MNRKKHPNKKRTPRKKTRKKRKKNHRYKELSQEIGITCLIVVVLGVLCSQFVFALPQTIGYGMRESLNDGDRVYVNRLGKLRRFSLVYFKQPDGNGTSIRRIIGLPQETVRYSNDELYINDRLIVERFLQRALAQAKLDNEMITEDFDSADILKTNTGMIPKDKYLVLGDNRKYATDSRYYGVVDKQMIIGTVELRWWPFYQVRSY</sequence>
<dbReference type="InterPro" id="IPR036286">
    <property type="entry name" value="LexA/Signal_pep-like_sf"/>
</dbReference>
<protein>
    <recommendedName>
        <fullName evidence="3">Signal peptidase I</fullName>
        <ecNumber evidence="3">3.4.21.89</ecNumber>
    </recommendedName>
</protein>
<reference evidence="7" key="1">
    <citation type="submission" date="2016-09" db="EMBL/GenBank/DDBJ databases">
        <authorList>
            <person name="Gulvik C.A."/>
        </authorList>
    </citation>
    <scope>NUCLEOTIDE SEQUENCE [LARGE SCALE GENOMIC DNA]</scope>
    <source>
        <strain evidence="7">LMG 8895</strain>
    </source>
</reference>
<dbReference type="GO" id="GO:0005886">
    <property type="term" value="C:plasma membrane"/>
    <property type="evidence" value="ECO:0007669"/>
    <property type="project" value="UniProtKB-SubCell"/>
</dbReference>
<dbReference type="InterPro" id="IPR000223">
    <property type="entry name" value="Pept_S26A_signal_pept_1"/>
</dbReference>
<dbReference type="NCBIfam" id="TIGR02227">
    <property type="entry name" value="sigpep_I_bact"/>
    <property type="match status" value="1"/>
</dbReference>
<comment type="catalytic activity">
    <reaction evidence="3">
        <text>Cleavage of hydrophobic, N-terminal signal or leader sequences from secreted and periplasmic proteins.</text>
        <dbReference type="EC" id="3.4.21.89"/>
    </reaction>
</comment>
<accession>A0A1E5GXB2</accession>
<dbReference type="SUPFAM" id="SSF51306">
    <property type="entry name" value="LexA/Signal peptidase"/>
    <property type="match status" value="1"/>
</dbReference>
<comment type="similarity">
    <text evidence="2 3">Belongs to the peptidase S26 family.</text>
</comment>
<dbReference type="Proteomes" id="UP000095094">
    <property type="component" value="Unassembled WGS sequence"/>
</dbReference>
<dbReference type="PRINTS" id="PR00727">
    <property type="entry name" value="LEADERPTASE"/>
</dbReference>
<evidence type="ECO:0000313" key="7">
    <source>
        <dbReference type="Proteomes" id="UP000095094"/>
    </source>
</evidence>
<dbReference type="Gene3D" id="2.10.109.10">
    <property type="entry name" value="Umud Fragment, subunit A"/>
    <property type="match status" value="1"/>
</dbReference>
<dbReference type="EMBL" id="MIJY01000012">
    <property type="protein sequence ID" value="OEG16950.1"/>
    <property type="molecule type" value="Genomic_DNA"/>
</dbReference>